<evidence type="ECO:0008006" key="4">
    <source>
        <dbReference type="Google" id="ProtNLM"/>
    </source>
</evidence>
<feature type="signal peptide" evidence="1">
    <location>
        <begin position="1"/>
        <end position="20"/>
    </location>
</feature>
<sequence length="134" mass="15791">MKIKLLFLCSLFFMASFCERNELPKNKNSLENETYVFLYFKSEKECLDAQPSDFFINCHSEISFLENGIAEIILTDIIWRGEYSIVKKNILVTFDDNIELPEETLVFQIINSNQIKRLDDNTIWNKMTGDSIWD</sequence>
<evidence type="ECO:0000256" key="1">
    <source>
        <dbReference type="SAM" id="SignalP"/>
    </source>
</evidence>
<evidence type="ECO:0000313" key="3">
    <source>
        <dbReference type="Proteomes" id="UP000276282"/>
    </source>
</evidence>
<dbReference type="RefSeq" id="WP_121345271.1">
    <property type="nucleotide sequence ID" value="NZ_RBLG01000002.1"/>
</dbReference>
<keyword evidence="1" id="KW-0732">Signal</keyword>
<protein>
    <recommendedName>
        <fullName evidence="4">NlpE-like protein</fullName>
    </recommendedName>
</protein>
<name>A0A495PRC6_9FLAO</name>
<comment type="caution">
    <text evidence="2">The sequence shown here is derived from an EMBL/GenBank/DDBJ whole genome shotgun (WGS) entry which is preliminary data.</text>
</comment>
<reference evidence="2 3" key="1">
    <citation type="submission" date="2018-10" db="EMBL/GenBank/DDBJ databases">
        <title>Genomic Encyclopedia of Archaeal and Bacterial Type Strains, Phase II (KMG-II): from individual species to whole genera.</title>
        <authorList>
            <person name="Goeker M."/>
        </authorList>
    </citation>
    <scope>NUCLEOTIDE SEQUENCE [LARGE SCALE GENOMIC DNA]</scope>
    <source>
        <strain evidence="2 3">DSM 19839</strain>
    </source>
</reference>
<dbReference type="Proteomes" id="UP000276282">
    <property type="component" value="Unassembled WGS sequence"/>
</dbReference>
<dbReference type="EMBL" id="RBLG01000002">
    <property type="protein sequence ID" value="RKS53194.1"/>
    <property type="molecule type" value="Genomic_DNA"/>
</dbReference>
<organism evidence="2 3">
    <name type="scientific">Gillisia mitskevichiae</name>
    <dbReference type="NCBI Taxonomy" id="270921"/>
    <lineage>
        <taxon>Bacteria</taxon>
        <taxon>Pseudomonadati</taxon>
        <taxon>Bacteroidota</taxon>
        <taxon>Flavobacteriia</taxon>
        <taxon>Flavobacteriales</taxon>
        <taxon>Flavobacteriaceae</taxon>
        <taxon>Gillisia</taxon>
    </lineage>
</organism>
<dbReference type="OrthoDB" id="1161969at2"/>
<feature type="chain" id="PRO_5019835610" description="NlpE-like protein" evidence="1">
    <location>
        <begin position="21"/>
        <end position="134"/>
    </location>
</feature>
<evidence type="ECO:0000313" key="2">
    <source>
        <dbReference type="EMBL" id="RKS53194.1"/>
    </source>
</evidence>
<keyword evidence="3" id="KW-1185">Reference proteome</keyword>
<proteinExistence type="predicted"/>
<dbReference type="AlphaFoldDB" id="A0A495PRC6"/>
<accession>A0A495PRC6</accession>
<gene>
    <name evidence="2" type="ORF">BC962_1443</name>
</gene>